<gene>
    <name evidence="18" type="ORF">IPH26_17350</name>
</gene>
<dbReference type="SUPFAM" id="SSF90123">
    <property type="entry name" value="ABC transporter transmembrane region"/>
    <property type="match status" value="1"/>
</dbReference>
<evidence type="ECO:0000256" key="6">
    <source>
        <dbReference type="ARBA" id="ARBA00022741"/>
    </source>
</evidence>
<feature type="domain" description="ABC transporter" evidence="15">
    <location>
        <begin position="499"/>
        <end position="734"/>
    </location>
</feature>
<evidence type="ECO:0000259" key="17">
    <source>
        <dbReference type="PROSITE" id="PS50990"/>
    </source>
</evidence>
<dbReference type="PANTHER" id="PTHR43394:SF1">
    <property type="entry name" value="ATP-BINDING CASSETTE SUB-FAMILY B MEMBER 10, MITOCHONDRIAL"/>
    <property type="match status" value="1"/>
</dbReference>
<organism evidence="18 19">
    <name type="scientific">Candidatus Methylophosphatis roskildensis</name>
    <dbReference type="NCBI Taxonomy" id="2899263"/>
    <lineage>
        <taxon>Bacteria</taxon>
        <taxon>Pseudomonadati</taxon>
        <taxon>Pseudomonadota</taxon>
        <taxon>Betaproteobacteria</taxon>
        <taxon>Nitrosomonadales</taxon>
        <taxon>Sterolibacteriaceae</taxon>
        <taxon>Candidatus Methylophosphatis</taxon>
    </lineage>
</organism>
<dbReference type="InterPro" id="IPR003593">
    <property type="entry name" value="AAA+_ATPase"/>
</dbReference>
<dbReference type="GO" id="GO:0008233">
    <property type="term" value="F:peptidase activity"/>
    <property type="evidence" value="ECO:0007669"/>
    <property type="project" value="InterPro"/>
</dbReference>
<name>A0A9D7E5P5_9PROT</name>
<dbReference type="PROSITE" id="PS50893">
    <property type="entry name" value="ABC_TRANSPORTER_2"/>
    <property type="match status" value="1"/>
</dbReference>
<dbReference type="GO" id="GO:0006508">
    <property type="term" value="P:proteolysis"/>
    <property type="evidence" value="ECO:0007669"/>
    <property type="project" value="InterPro"/>
</dbReference>
<sequence>MTEALRKPQAELADDRLSASAKPALREDLLHHDPLLDCLVEVSRLHGRPTTRAALSAGLPLERGALTPSLMPRAAARAGLSCKLLRRHLDKIDAALLPATLLLNDDDACVLLGWDEAGSIARVLFPETGQGEVRIGREELTARYSGIAAFARPLFQFDSRTPEVADLRQRHWFWSALGLQWPVYRDVLGAALLINLFALAIPLFTMNVYDRVVPNRAIETLWVLAVGVLLVLLADITLRILRGYFIDLASARIDLQLSAVIMERVLGMRMEERPASVGSFAANLRSFETVRDFITSATVTALIDLPFALIFLVVTAWIALPMLVPPILGIAIVSIYAFVIQHRMHELSETTYRAAAQRNATLVESLTGLETIKAHGAEAQMQSRWETSAAFLSRVSKQSRLLSASAVNGASTVQQVVAVSVVMIGVYLIAENKLSMGGLIACSMLASRAMAPLGQLVGLMMQYQTARTSLHSLDKTMSNPVERPPGANFIQRREFRGDIEFREVSFSYPNREDSALRNVSFKISAGERVALIGRVGSGKTTVEKLILGLYRPTSGSVSLDGIDARQLDPADLRRNVGYVGQDATLFFGTLRDNIALGQPQFDDSAVVAAAEVAGLGEFVNAHPQGFDMLIGERGESLSGGQRQSVAIARSVLGNAPILLLDEPTSAMDFSTEERIKQNIKSYATGKTVVLVTHRTSLLDMVDRIIVMDAGRVLADGPRDKVIEALQSGRIARAA</sequence>
<evidence type="ECO:0000256" key="12">
    <source>
        <dbReference type="ARBA" id="ARBA00061173"/>
    </source>
</evidence>
<evidence type="ECO:0000256" key="5">
    <source>
        <dbReference type="ARBA" id="ARBA00022735"/>
    </source>
</evidence>
<dbReference type="Pfam" id="PF00664">
    <property type="entry name" value="ABC_membrane"/>
    <property type="match status" value="1"/>
</dbReference>
<comment type="similarity">
    <text evidence="12">Belongs to the ABC transporter superfamily. Cyclolysin exporter (TC 3.A.1.109.2) family.</text>
</comment>
<dbReference type="CDD" id="cd18587">
    <property type="entry name" value="ABC_6TM_LapB_like"/>
    <property type="match status" value="1"/>
</dbReference>
<proteinExistence type="inferred from homology"/>
<dbReference type="EMBL" id="JADJEV010000004">
    <property type="protein sequence ID" value="MBK6974624.1"/>
    <property type="molecule type" value="Genomic_DNA"/>
</dbReference>
<keyword evidence="5" id="KW-0354">Hemolysis</keyword>
<feature type="transmembrane region" description="Helical" evidence="14">
    <location>
        <begin position="221"/>
        <end position="241"/>
    </location>
</feature>
<evidence type="ECO:0000256" key="7">
    <source>
        <dbReference type="ARBA" id="ARBA00022801"/>
    </source>
</evidence>
<comment type="function">
    <text evidence="11">Involved in the export of calmodulin-sensitive adenylate cyclase-hemolysin (cyclolysin).</text>
</comment>
<dbReference type="Pfam" id="PF00005">
    <property type="entry name" value="ABC_tran"/>
    <property type="match status" value="1"/>
</dbReference>
<keyword evidence="2" id="KW-0813">Transport</keyword>
<feature type="domain" description="ABC transmembrane type-1" evidence="16">
    <location>
        <begin position="187"/>
        <end position="465"/>
    </location>
</feature>
<evidence type="ECO:0000256" key="8">
    <source>
        <dbReference type="ARBA" id="ARBA00022840"/>
    </source>
</evidence>
<dbReference type="InterPro" id="IPR039421">
    <property type="entry name" value="Type_1_exporter"/>
</dbReference>
<accession>A0A9D7E5P5</accession>
<dbReference type="SUPFAM" id="SSF52540">
    <property type="entry name" value="P-loop containing nucleoside triphosphate hydrolases"/>
    <property type="match status" value="1"/>
</dbReference>
<comment type="caution">
    <text evidence="18">The sequence shown here is derived from an EMBL/GenBank/DDBJ whole genome shotgun (WGS) entry which is preliminary data.</text>
</comment>
<evidence type="ECO:0000256" key="10">
    <source>
        <dbReference type="ARBA" id="ARBA00023136"/>
    </source>
</evidence>
<evidence type="ECO:0000256" key="13">
    <source>
        <dbReference type="ARBA" id="ARBA00072252"/>
    </source>
</evidence>
<dbReference type="PANTHER" id="PTHR43394">
    <property type="entry name" value="ATP-DEPENDENT PERMEASE MDL1, MITOCHONDRIAL"/>
    <property type="match status" value="1"/>
</dbReference>
<evidence type="ECO:0000313" key="19">
    <source>
        <dbReference type="Proteomes" id="UP000807785"/>
    </source>
</evidence>
<keyword evidence="7" id="KW-0378">Hydrolase</keyword>
<evidence type="ECO:0000256" key="14">
    <source>
        <dbReference type="SAM" id="Phobius"/>
    </source>
</evidence>
<evidence type="ECO:0000259" key="16">
    <source>
        <dbReference type="PROSITE" id="PS50929"/>
    </source>
</evidence>
<protein>
    <recommendedName>
        <fullName evidence="13">Cyclolysin secretion/processing ATP-binding protein CyaB</fullName>
    </recommendedName>
</protein>
<comment type="subcellular location">
    <subcellularLocation>
        <location evidence="1">Cell membrane</location>
        <topology evidence="1">Multi-pass membrane protein</topology>
    </subcellularLocation>
</comment>
<dbReference type="Gene3D" id="3.40.50.300">
    <property type="entry name" value="P-loop containing nucleotide triphosphate hydrolases"/>
    <property type="match status" value="1"/>
</dbReference>
<keyword evidence="6" id="KW-0547">Nucleotide-binding</keyword>
<dbReference type="CDD" id="cd03245">
    <property type="entry name" value="ABCC_bacteriocin_exporters"/>
    <property type="match status" value="1"/>
</dbReference>
<dbReference type="AlphaFoldDB" id="A0A9D7E5P5"/>
<feature type="transmembrane region" description="Helical" evidence="14">
    <location>
        <begin position="293"/>
        <end position="317"/>
    </location>
</feature>
<dbReference type="GO" id="GO:0031640">
    <property type="term" value="P:killing of cells of another organism"/>
    <property type="evidence" value="ECO:0007669"/>
    <property type="project" value="UniProtKB-KW"/>
</dbReference>
<dbReference type="FunFam" id="3.40.50.300:FF:000299">
    <property type="entry name" value="ABC transporter ATP-binding protein/permease"/>
    <property type="match status" value="1"/>
</dbReference>
<dbReference type="GO" id="GO:0015421">
    <property type="term" value="F:ABC-type oligopeptide transporter activity"/>
    <property type="evidence" value="ECO:0007669"/>
    <property type="project" value="TreeGrafter"/>
</dbReference>
<dbReference type="NCBIfam" id="TIGR03375">
    <property type="entry name" value="type_I_sec_LssB"/>
    <property type="match status" value="1"/>
</dbReference>
<keyword evidence="3" id="KW-1003">Cell membrane</keyword>
<dbReference type="InterPro" id="IPR011527">
    <property type="entry name" value="ABC1_TM_dom"/>
</dbReference>
<feature type="transmembrane region" description="Helical" evidence="14">
    <location>
        <begin position="323"/>
        <end position="340"/>
    </location>
</feature>
<dbReference type="GO" id="GO:0005524">
    <property type="term" value="F:ATP binding"/>
    <property type="evidence" value="ECO:0007669"/>
    <property type="project" value="UniProtKB-KW"/>
</dbReference>
<dbReference type="InterPro" id="IPR027417">
    <property type="entry name" value="P-loop_NTPase"/>
</dbReference>
<feature type="transmembrane region" description="Helical" evidence="14">
    <location>
        <begin position="401"/>
        <end position="430"/>
    </location>
</feature>
<feature type="domain" description="Peptidase C39" evidence="17">
    <location>
        <begin position="26"/>
        <end position="151"/>
    </location>
</feature>
<dbReference type="InterPro" id="IPR017750">
    <property type="entry name" value="ATPase_T1SS"/>
</dbReference>
<evidence type="ECO:0000256" key="9">
    <source>
        <dbReference type="ARBA" id="ARBA00022989"/>
    </source>
</evidence>
<dbReference type="Gene3D" id="1.20.1560.10">
    <property type="entry name" value="ABC transporter type 1, transmembrane domain"/>
    <property type="match status" value="1"/>
</dbReference>
<dbReference type="Gene3D" id="3.90.70.10">
    <property type="entry name" value="Cysteine proteinases"/>
    <property type="match status" value="1"/>
</dbReference>
<dbReference type="GO" id="GO:0005886">
    <property type="term" value="C:plasma membrane"/>
    <property type="evidence" value="ECO:0007669"/>
    <property type="project" value="UniProtKB-SubCell"/>
</dbReference>
<dbReference type="InterPro" id="IPR036640">
    <property type="entry name" value="ABC1_TM_sf"/>
</dbReference>
<dbReference type="PROSITE" id="PS50990">
    <property type="entry name" value="PEPTIDASE_C39"/>
    <property type="match status" value="1"/>
</dbReference>
<dbReference type="GO" id="GO:0016887">
    <property type="term" value="F:ATP hydrolysis activity"/>
    <property type="evidence" value="ECO:0007669"/>
    <property type="project" value="InterPro"/>
</dbReference>
<dbReference type="InterPro" id="IPR003439">
    <property type="entry name" value="ABC_transporter-like_ATP-bd"/>
</dbReference>
<keyword evidence="5" id="KW-0204">Cytolysis</keyword>
<keyword evidence="9 14" id="KW-1133">Transmembrane helix</keyword>
<reference evidence="18" key="1">
    <citation type="submission" date="2020-10" db="EMBL/GenBank/DDBJ databases">
        <title>Connecting structure to function with the recovery of over 1000 high-quality activated sludge metagenome-assembled genomes encoding full-length rRNA genes using long-read sequencing.</title>
        <authorList>
            <person name="Singleton C.M."/>
            <person name="Petriglieri F."/>
            <person name="Kristensen J.M."/>
            <person name="Kirkegaard R.H."/>
            <person name="Michaelsen T.Y."/>
            <person name="Andersen M.H."/>
            <person name="Karst S.M."/>
            <person name="Dueholm M.S."/>
            <person name="Nielsen P.H."/>
            <person name="Albertsen M."/>
        </authorList>
    </citation>
    <scope>NUCLEOTIDE SEQUENCE</scope>
    <source>
        <strain evidence="18">Bjer_18-Q3-R1-45_BAT3C.347</strain>
    </source>
</reference>
<keyword evidence="4 14" id="KW-0812">Transmembrane</keyword>
<evidence type="ECO:0000256" key="3">
    <source>
        <dbReference type="ARBA" id="ARBA00022475"/>
    </source>
</evidence>
<evidence type="ECO:0000256" key="1">
    <source>
        <dbReference type="ARBA" id="ARBA00004651"/>
    </source>
</evidence>
<evidence type="ECO:0000313" key="18">
    <source>
        <dbReference type="EMBL" id="MBK6974624.1"/>
    </source>
</evidence>
<dbReference type="PROSITE" id="PS50929">
    <property type="entry name" value="ABC_TM1F"/>
    <property type="match status" value="1"/>
</dbReference>
<evidence type="ECO:0000256" key="11">
    <source>
        <dbReference type="ARBA" id="ARBA00055355"/>
    </source>
</evidence>
<keyword evidence="8" id="KW-0067">ATP-binding</keyword>
<evidence type="ECO:0000259" key="15">
    <source>
        <dbReference type="PROSITE" id="PS50893"/>
    </source>
</evidence>
<evidence type="ECO:0000256" key="4">
    <source>
        <dbReference type="ARBA" id="ARBA00022692"/>
    </source>
</evidence>
<feature type="transmembrane region" description="Helical" evidence="14">
    <location>
        <begin position="187"/>
        <end position="209"/>
    </location>
</feature>
<dbReference type="Proteomes" id="UP000807785">
    <property type="component" value="Unassembled WGS sequence"/>
</dbReference>
<dbReference type="CDD" id="cd02421">
    <property type="entry name" value="Peptidase_C39_likeD"/>
    <property type="match status" value="1"/>
</dbReference>
<dbReference type="SMART" id="SM00382">
    <property type="entry name" value="AAA"/>
    <property type="match status" value="1"/>
</dbReference>
<evidence type="ECO:0000256" key="2">
    <source>
        <dbReference type="ARBA" id="ARBA00022448"/>
    </source>
</evidence>
<keyword evidence="10 14" id="KW-0472">Membrane</keyword>
<dbReference type="InterPro" id="IPR005074">
    <property type="entry name" value="Peptidase_C39"/>
</dbReference>